<evidence type="ECO:0000256" key="3">
    <source>
        <dbReference type="ARBA" id="ARBA00023145"/>
    </source>
</evidence>
<evidence type="ECO:0000256" key="1">
    <source>
        <dbReference type="ARBA" id="ARBA00006586"/>
    </source>
</evidence>
<dbReference type="RefSeq" id="WP_286056389.1">
    <property type="nucleotide sequence ID" value="NZ_JASVWF010000008.1"/>
</dbReference>
<keyword evidence="5" id="KW-1185">Reference proteome</keyword>
<name>A0ABT7MGH6_9PSEU</name>
<dbReference type="PANTHER" id="PTHR34218:SF4">
    <property type="entry name" value="ACYL-HOMOSERINE LACTONE ACYLASE QUIP"/>
    <property type="match status" value="1"/>
</dbReference>
<dbReference type="PANTHER" id="PTHR34218">
    <property type="entry name" value="PEPTIDASE S45 PENICILLIN AMIDASE"/>
    <property type="match status" value="1"/>
</dbReference>
<dbReference type="Gene3D" id="3.60.20.10">
    <property type="entry name" value="Glutamine Phosphoribosylpyrophosphate, subunit 1, domain 1"/>
    <property type="match status" value="1"/>
</dbReference>
<dbReference type="EMBL" id="JASVWF010000008">
    <property type="protein sequence ID" value="MDL5159784.1"/>
    <property type="molecule type" value="Genomic_DNA"/>
</dbReference>
<dbReference type="SUPFAM" id="SSF56235">
    <property type="entry name" value="N-terminal nucleophile aminohydrolases (Ntn hydrolases)"/>
    <property type="match status" value="1"/>
</dbReference>
<organism evidence="4 5">
    <name type="scientific">Actinomycetospora termitidis</name>
    <dbReference type="NCBI Taxonomy" id="3053470"/>
    <lineage>
        <taxon>Bacteria</taxon>
        <taxon>Bacillati</taxon>
        <taxon>Actinomycetota</taxon>
        <taxon>Actinomycetes</taxon>
        <taxon>Pseudonocardiales</taxon>
        <taxon>Pseudonocardiaceae</taxon>
        <taxon>Actinomycetospora</taxon>
    </lineage>
</organism>
<dbReference type="PIRSF" id="PIRSF001227">
    <property type="entry name" value="Pen_acylase"/>
    <property type="match status" value="1"/>
</dbReference>
<sequence>MPLPGEVVVDGLHDDVEVLVDRWGVPHVYAAHRRDAFVAQGFQAARDRLFQIDLWRRRGLGRLAEVFGARHLEEDRARRLFLFRGDMEREWAAYPEGTQEVVTAFVAGVNAYVGWALEAPEERLPPEFASLGHLPARWAPEDVVRIRTHGLFYNAEQELARALTVRDLGTEAEELRAVREPGGPLDVPGPDVLRGLGDEVLDVHRLACGPVGFAAAGSNNWVVSGARSGTGRPVVANDPHRAVTVPSLRYLAHLEAPGLSVIGAGEPHLPGISIGHNGRVAFGLTIWPIDHEDLSVHELHPTDDGRYAYDGGWAAFEVVEERIAVAGADDAVVRLAFSRHGPVVHVDPRTRTAVAVRAAWLEPGMAPYLASLGYQDAADAAGFRDALAHWGAPGVNQVFASVDGTIGVQACGRVPRRTGWNGALPVPGDGRFEWDGTLPFEELPGRLDPPSGWATTSNQYLPSEAGVVTTDWYSGARHERLAAWLADDDAVDVDVDVDVDASLAMQADVVNTHARRLLERLADLDVPAEVDPWWQELQAWDGVEDAGSRAALIAQIWLRRHLRPWLVDRCLERLGASADPAARGRLVREDTLFSDLRPDLRMVDLLDDDPALLADGVGVTLRAAVAEIEDRLGPDRATWTWGALHRTELRHPVLGAAGSLPAVPRPGSGDTVGLSGHDAEFNAVMGSSFRMVVDVGDWDRSRVVNSPGQSGDPRSQHYADLLEVWADDGSFPLLYSRAAVEEATTDRLVLRPR</sequence>
<dbReference type="GO" id="GO:0016787">
    <property type="term" value="F:hydrolase activity"/>
    <property type="evidence" value="ECO:0007669"/>
    <property type="project" value="UniProtKB-KW"/>
</dbReference>
<dbReference type="CDD" id="cd03747">
    <property type="entry name" value="Ntn_PGA_like"/>
    <property type="match status" value="1"/>
</dbReference>
<dbReference type="InterPro" id="IPR023343">
    <property type="entry name" value="Penicillin_amidase_dom1"/>
</dbReference>
<evidence type="ECO:0000313" key="5">
    <source>
        <dbReference type="Proteomes" id="UP001231924"/>
    </source>
</evidence>
<protein>
    <submittedName>
        <fullName evidence="4">Penicillin acylase family protein</fullName>
        <ecNumber evidence="4">3.5.1.-</ecNumber>
    </submittedName>
</protein>
<dbReference type="EC" id="3.5.1.-" evidence="4"/>
<dbReference type="InterPro" id="IPR043147">
    <property type="entry name" value="Penicillin_amidase_A-knob"/>
</dbReference>
<keyword evidence="3" id="KW-0865">Zymogen</keyword>
<evidence type="ECO:0000313" key="4">
    <source>
        <dbReference type="EMBL" id="MDL5159784.1"/>
    </source>
</evidence>
<dbReference type="Gene3D" id="1.10.1400.10">
    <property type="match status" value="1"/>
</dbReference>
<comment type="caution">
    <text evidence="4">The sequence shown here is derived from an EMBL/GenBank/DDBJ whole genome shotgun (WGS) entry which is preliminary data.</text>
</comment>
<proteinExistence type="inferred from homology"/>
<keyword evidence="2 4" id="KW-0378">Hydrolase</keyword>
<dbReference type="Gene3D" id="2.30.120.10">
    <property type="match status" value="1"/>
</dbReference>
<reference evidence="4 5" key="1">
    <citation type="submission" date="2023-06" db="EMBL/GenBank/DDBJ databases">
        <title>Actinomycetospora Odt1-22.</title>
        <authorList>
            <person name="Supong K."/>
        </authorList>
    </citation>
    <scope>NUCLEOTIDE SEQUENCE [LARGE SCALE GENOMIC DNA]</scope>
    <source>
        <strain evidence="4 5">Odt1-22</strain>
    </source>
</reference>
<dbReference type="InterPro" id="IPR043146">
    <property type="entry name" value="Penicillin_amidase_N_B-knob"/>
</dbReference>
<evidence type="ECO:0000256" key="2">
    <source>
        <dbReference type="ARBA" id="ARBA00022801"/>
    </source>
</evidence>
<dbReference type="InterPro" id="IPR002692">
    <property type="entry name" value="S45"/>
</dbReference>
<dbReference type="Proteomes" id="UP001231924">
    <property type="component" value="Unassembled WGS sequence"/>
</dbReference>
<dbReference type="Pfam" id="PF01804">
    <property type="entry name" value="Penicil_amidase"/>
    <property type="match status" value="1"/>
</dbReference>
<dbReference type="InterPro" id="IPR029055">
    <property type="entry name" value="Ntn_hydrolases_N"/>
</dbReference>
<comment type="similarity">
    <text evidence="1">Belongs to the peptidase S45 family.</text>
</comment>
<gene>
    <name evidence="4" type="ORF">QRT03_27710</name>
</gene>
<dbReference type="InterPro" id="IPR014395">
    <property type="entry name" value="Pen/GL7ACA/AHL_acylase"/>
</dbReference>
<accession>A0ABT7MGH6</accession>
<dbReference type="Gene3D" id="1.10.439.10">
    <property type="entry name" value="Penicillin Amidohydrolase, domain 1"/>
    <property type="match status" value="1"/>
</dbReference>